<keyword evidence="2" id="KW-1185">Reference proteome</keyword>
<evidence type="ECO:0000313" key="1">
    <source>
        <dbReference type="EMBL" id="MDR6804540.1"/>
    </source>
</evidence>
<dbReference type="InterPro" id="IPR009899">
    <property type="entry name" value="ArdA"/>
</dbReference>
<dbReference type="RefSeq" id="WP_309981820.1">
    <property type="nucleotide sequence ID" value="NZ_JAVDTI010000001.1"/>
</dbReference>
<organism evidence="1 2">
    <name type="scientific">Dyadobacter fermentans</name>
    <dbReference type="NCBI Taxonomy" id="94254"/>
    <lineage>
        <taxon>Bacteria</taxon>
        <taxon>Pseudomonadati</taxon>
        <taxon>Bacteroidota</taxon>
        <taxon>Cytophagia</taxon>
        <taxon>Cytophagales</taxon>
        <taxon>Spirosomataceae</taxon>
        <taxon>Dyadobacter</taxon>
    </lineage>
</organism>
<reference evidence="1 2" key="1">
    <citation type="submission" date="2023-07" db="EMBL/GenBank/DDBJ databases">
        <title>Sorghum-associated microbial communities from plants grown in Nebraska, USA.</title>
        <authorList>
            <person name="Schachtman D."/>
        </authorList>
    </citation>
    <scope>NUCLEOTIDE SEQUENCE [LARGE SCALE GENOMIC DNA]</scope>
    <source>
        <strain evidence="1 2">BE57</strain>
    </source>
</reference>
<dbReference type="Gene3D" id="3.10.20.480">
    <property type="entry name" value="Antirestriction protein ArdA, domain 1"/>
    <property type="match status" value="1"/>
</dbReference>
<dbReference type="Pfam" id="PF07275">
    <property type="entry name" value="ArdA"/>
    <property type="match status" value="1"/>
</dbReference>
<name>A0ABU1QTQ4_9BACT</name>
<sequence>MRNLESTPKIYVGTYSQYNNRSLFGKWFDLTDFADFKEFLQDCYEFHRNELDPELMFQDWENIPDFLISECSLHKEAFTYFEAIGEMDHETAEAFEIYCKQTNYWPSNGYELDDQLDGFRESYRGFFGGSGKDATLEYTYQYIEETGLLSGVPSALEKYFDYEAFAKDLFLDGCSEYEGHVFVDY</sequence>
<evidence type="ECO:0000313" key="2">
    <source>
        <dbReference type="Proteomes" id="UP001264980"/>
    </source>
</evidence>
<gene>
    <name evidence="1" type="ORF">J2W84_001577</name>
</gene>
<dbReference type="InterPro" id="IPR041893">
    <property type="entry name" value="ArdA_dom3"/>
</dbReference>
<dbReference type="InterPro" id="IPR041895">
    <property type="entry name" value="ArdA_dom1"/>
</dbReference>
<dbReference type="EMBL" id="JAVDTI010000001">
    <property type="protein sequence ID" value="MDR6804540.1"/>
    <property type="molecule type" value="Genomic_DNA"/>
</dbReference>
<protein>
    <submittedName>
        <fullName evidence="1">Antirestriction protein</fullName>
    </submittedName>
</protein>
<dbReference type="Proteomes" id="UP001264980">
    <property type="component" value="Unassembled WGS sequence"/>
</dbReference>
<proteinExistence type="predicted"/>
<comment type="caution">
    <text evidence="1">The sequence shown here is derived from an EMBL/GenBank/DDBJ whole genome shotgun (WGS) entry which is preliminary data.</text>
</comment>
<dbReference type="Gene3D" id="1.10.10.1190">
    <property type="entry name" value="Antirestriction protein ArdA, domain 3"/>
    <property type="match status" value="1"/>
</dbReference>
<accession>A0ABU1QTQ4</accession>